<dbReference type="EMBL" id="CP155447">
    <property type="protein sequence ID" value="XBH02059.1"/>
    <property type="molecule type" value="Genomic_DNA"/>
</dbReference>
<feature type="chain" id="PRO_5043851294" evidence="1">
    <location>
        <begin position="27"/>
        <end position="260"/>
    </location>
</feature>
<evidence type="ECO:0000256" key="1">
    <source>
        <dbReference type="SAM" id="SignalP"/>
    </source>
</evidence>
<gene>
    <name evidence="2" type="ORF">V5E97_27535</name>
</gene>
<name>A0AAU7C9T4_9BACT</name>
<organism evidence="2">
    <name type="scientific">Singulisphaera sp. Ch08</name>
    <dbReference type="NCBI Taxonomy" id="3120278"/>
    <lineage>
        <taxon>Bacteria</taxon>
        <taxon>Pseudomonadati</taxon>
        <taxon>Planctomycetota</taxon>
        <taxon>Planctomycetia</taxon>
        <taxon>Isosphaerales</taxon>
        <taxon>Isosphaeraceae</taxon>
        <taxon>Singulisphaera</taxon>
    </lineage>
</organism>
<reference evidence="2" key="1">
    <citation type="submission" date="2024-05" db="EMBL/GenBank/DDBJ databases">
        <title>Planctomycetes of the genus Singulisphaera possess chitinolytic capabilities.</title>
        <authorList>
            <person name="Ivanova A."/>
        </authorList>
    </citation>
    <scope>NUCLEOTIDE SEQUENCE</scope>
    <source>
        <strain evidence="2">Ch08T</strain>
    </source>
</reference>
<feature type="signal peptide" evidence="1">
    <location>
        <begin position="1"/>
        <end position="26"/>
    </location>
</feature>
<evidence type="ECO:0000313" key="2">
    <source>
        <dbReference type="EMBL" id="XBH02059.1"/>
    </source>
</evidence>
<keyword evidence="1" id="KW-0732">Signal</keyword>
<proteinExistence type="predicted"/>
<dbReference type="RefSeq" id="WP_406694802.1">
    <property type="nucleotide sequence ID" value="NZ_CP155447.1"/>
</dbReference>
<sequence length="260" mass="25866">MRTRSARVLRLSAALLSLTLVGPARAQAPANVGRQLGGQVQNNLSNAVLGQPAAVPGQPGAVLPGQTGAVVPGQPAGYVAPATPRQALQGVAGQVINNAASTITGQPGFMPSQSTSAVRYGLPPQYAASAPGSTVSYGGANYVVNADRTMSPATAAAQPAANAKRYGLPPQYAASAPGSTVSYGGANYVVNADRTMSPATAAVQPTADAAVRSAAVQPSPAASRYLIPAELAGSGPGRTVSYGGANYVINNDNTMSPTAR</sequence>
<dbReference type="AlphaFoldDB" id="A0AAU7C9T4"/>
<protein>
    <submittedName>
        <fullName evidence="2">Uncharacterized protein</fullName>
    </submittedName>
</protein>
<accession>A0AAU7C9T4</accession>